<dbReference type="InterPro" id="IPR016192">
    <property type="entry name" value="APOBEC/CMP_deaminase_Zn-bd"/>
</dbReference>
<evidence type="ECO:0000259" key="5">
    <source>
        <dbReference type="PROSITE" id="PS51747"/>
    </source>
</evidence>
<gene>
    <name evidence="6" type="ORF">SAMN05421813_104125</name>
</gene>
<evidence type="ECO:0000256" key="2">
    <source>
        <dbReference type="ARBA" id="ARBA00022723"/>
    </source>
</evidence>
<dbReference type="RefSeq" id="WP_090700823.1">
    <property type="nucleotide sequence ID" value="NZ_FNHH01000004.1"/>
</dbReference>
<dbReference type="CDD" id="cd01285">
    <property type="entry name" value="nucleoside_deaminase"/>
    <property type="match status" value="1"/>
</dbReference>
<protein>
    <submittedName>
        <fullName evidence="6">tRNA(Arg) A34 adenosine deaminase TadA</fullName>
    </submittedName>
</protein>
<sequence>MSGIEQHQKFMRIAIRLAEQNVKKAIGGPFGAIIVKDGKVIAKSSNKVTLKKDPTAHAEVSAIRIACKKLDTFDLQGCVIYTSCEPCPMCLSAIYWAHLDEVYYANTKEDAANIGFDDQFIYDEIALPYKKRKLPFHQIMRKEAINSFKLWDESVMKIEY</sequence>
<dbReference type="GO" id="GO:0006152">
    <property type="term" value="P:purine nucleoside catabolic process"/>
    <property type="evidence" value="ECO:0007669"/>
    <property type="project" value="TreeGrafter"/>
</dbReference>
<accession>A0A1G9PGG4</accession>
<dbReference type="EMBL" id="FNHH01000004">
    <property type="protein sequence ID" value="SDL97962.1"/>
    <property type="molecule type" value="Genomic_DNA"/>
</dbReference>
<organism evidence="6 7">
    <name type="scientific">Daejeonella rubra</name>
    <dbReference type="NCBI Taxonomy" id="990371"/>
    <lineage>
        <taxon>Bacteria</taxon>
        <taxon>Pseudomonadati</taxon>
        <taxon>Bacteroidota</taxon>
        <taxon>Sphingobacteriia</taxon>
        <taxon>Sphingobacteriales</taxon>
        <taxon>Sphingobacteriaceae</taxon>
        <taxon>Daejeonella</taxon>
    </lineage>
</organism>
<dbReference type="FunFam" id="3.40.140.10:FF:000011">
    <property type="entry name" value="tRNA-specific adenosine deaminase"/>
    <property type="match status" value="1"/>
</dbReference>
<feature type="domain" description="CMP/dCMP-type deaminase" evidence="5">
    <location>
        <begin position="5"/>
        <end position="129"/>
    </location>
</feature>
<dbReference type="OrthoDB" id="9802676at2"/>
<proteinExistence type="inferred from homology"/>
<evidence type="ECO:0000256" key="3">
    <source>
        <dbReference type="ARBA" id="ARBA00022801"/>
    </source>
</evidence>
<dbReference type="STRING" id="990371.SAMN05421813_104125"/>
<dbReference type="PANTHER" id="PTHR11079">
    <property type="entry name" value="CYTOSINE DEAMINASE FAMILY MEMBER"/>
    <property type="match status" value="1"/>
</dbReference>
<keyword evidence="4" id="KW-0862">Zinc</keyword>
<dbReference type="GO" id="GO:0008270">
    <property type="term" value="F:zinc ion binding"/>
    <property type="evidence" value="ECO:0007669"/>
    <property type="project" value="InterPro"/>
</dbReference>
<dbReference type="InterPro" id="IPR002125">
    <property type="entry name" value="CMP_dCMP_dom"/>
</dbReference>
<reference evidence="7" key="1">
    <citation type="submission" date="2016-10" db="EMBL/GenBank/DDBJ databases">
        <authorList>
            <person name="Varghese N."/>
            <person name="Submissions S."/>
        </authorList>
    </citation>
    <scope>NUCLEOTIDE SEQUENCE [LARGE SCALE GENOMIC DNA]</scope>
    <source>
        <strain evidence="7">DSM 24536</strain>
    </source>
</reference>
<keyword evidence="7" id="KW-1185">Reference proteome</keyword>
<evidence type="ECO:0000256" key="1">
    <source>
        <dbReference type="ARBA" id="ARBA00006576"/>
    </source>
</evidence>
<dbReference type="AlphaFoldDB" id="A0A1G9PGG4"/>
<name>A0A1G9PGG4_9SPHI</name>
<comment type="similarity">
    <text evidence="1">Belongs to the cytidine and deoxycytidylate deaminase family.</text>
</comment>
<keyword evidence="3" id="KW-0378">Hydrolase</keyword>
<dbReference type="Gene3D" id="3.40.140.10">
    <property type="entry name" value="Cytidine Deaminase, domain 2"/>
    <property type="match status" value="1"/>
</dbReference>
<keyword evidence="2" id="KW-0479">Metal-binding</keyword>
<dbReference type="PROSITE" id="PS51747">
    <property type="entry name" value="CYT_DCMP_DEAMINASES_2"/>
    <property type="match status" value="1"/>
</dbReference>
<evidence type="ECO:0000313" key="6">
    <source>
        <dbReference type="EMBL" id="SDL97962.1"/>
    </source>
</evidence>
<evidence type="ECO:0000313" key="7">
    <source>
        <dbReference type="Proteomes" id="UP000199226"/>
    </source>
</evidence>
<dbReference type="SUPFAM" id="SSF53927">
    <property type="entry name" value="Cytidine deaminase-like"/>
    <property type="match status" value="1"/>
</dbReference>
<dbReference type="Proteomes" id="UP000199226">
    <property type="component" value="Unassembled WGS sequence"/>
</dbReference>
<dbReference type="InterPro" id="IPR016193">
    <property type="entry name" value="Cytidine_deaminase-like"/>
</dbReference>
<dbReference type="PROSITE" id="PS00903">
    <property type="entry name" value="CYT_DCMP_DEAMINASES_1"/>
    <property type="match status" value="1"/>
</dbReference>
<dbReference type="PANTHER" id="PTHR11079:SF161">
    <property type="entry name" value="CMP_DCMP-TYPE DEAMINASE DOMAIN-CONTAINING PROTEIN"/>
    <property type="match status" value="1"/>
</dbReference>
<dbReference type="Pfam" id="PF00383">
    <property type="entry name" value="dCMP_cyt_deam_1"/>
    <property type="match status" value="1"/>
</dbReference>
<evidence type="ECO:0000256" key="4">
    <source>
        <dbReference type="ARBA" id="ARBA00022833"/>
    </source>
</evidence>
<dbReference type="GO" id="GO:0047974">
    <property type="term" value="F:guanosine deaminase activity"/>
    <property type="evidence" value="ECO:0007669"/>
    <property type="project" value="TreeGrafter"/>
</dbReference>